<feature type="domain" description="Glycosyl transferase family 1" evidence="9">
    <location>
        <begin position="279"/>
        <end position="450"/>
    </location>
</feature>
<dbReference type="NCBIfam" id="TIGR02095">
    <property type="entry name" value="glgA"/>
    <property type="match status" value="1"/>
</dbReference>
<organism evidence="11 12">
    <name type="scientific">Candidatus Ornithospirochaeta avicola</name>
    <dbReference type="NCBI Taxonomy" id="2840896"/>
    <lineage>
        <taxon>Bacteria</taxon>
        <taxon>Pseudomonadati</taxon>
        <taxon>Spirochaetota</taxon>
        <taxon>Spirochaetia</taxon>
        <taxon>Spirochaetales</taxon>
        <taxon>Spirochaetaceae</taxon>
        <taxon>Spirochaetaceae incertae sedis</taxon>
        <taxon>Candidatus Ornithospirochaeta</taxon>
    </lineage>
</organism>
<dbReference type="GO" id="GO:0005978">
    <property type="term" value="P:glycogen biosynthetic process"/>
    <property type="evidence" value="ECO:0007669"/>
    <property type="project" value="UniProtKB-UniRule"/>
</dbReference>
<comment type="function">
    <text evidence="2 8">Synthesizes alpha-1,4-glucan chains using ADP-glucose.</text>
</comment>
<evidence type="ECO:0000256" key="2">
    <source>
        <dbReference type="ARBA" id="ARBA00002764"/>
    </source>
</evidence>
<dbReference type="Proteomes" id="UP000823936">
    <property type="component" value="Unassembled WGS sequence"/>
</dbReference>
<evidence type="ECO:0000256" key="3">
    <source>
        <dbReference type="ARBA" id="ARBA00004964"/>
    </source>
</evidence>
<dbReference type="Pfam" id="PF00534">
    <property type="entry name" value="Glycos_transf_1"/>
    <property type="match status" value="1"/>
</dbReference>
<evidence type="ECO:0000256" key="7">
    <source>
        <dbReference type="ARBA" id="ARBA00023056"/>
    </source>
</evidence>
<keyword evidence="5 8" id="KW-0328">Glycosyltransferase</keyword>
<comment type="pathway">
    <text evidence="3 8">Glycan biosynthesis; glycogen biosynthesis.</text>
</comment>
<evidence type="ECO:0000259" key="10">
    <source>
        <dbReference type="Pfam" id="PF08323"/>
    </source>
</evidence>
<comment type="caution">
    <text evidence="11">The sequence shown here is derived from an EMBL/GenBank/DDBJ whole genome shotgun (WGS) entry which is preliminary data.</text>
</comment>
<dbReference type="Pfam" id="PF08323">
    <property type="entry name" value="Glyco_transf_5"/>
    <property type="match status" value="1"/>
</dbReference>
<gene>
    <name evidence="8" type="primary">glgA</name>
    <name evidence="11" type="ORF">IAB12_06380</name>
</gene>
<dbReference type="AlphaFoldDB" id="A0A9D1PV85"/>
<dbReference type="InterPro" id="IPR013534">
    <property type="entry name" value="Starch_synth_cat_dom"/>
</dbReference>
<evidence type="ECO:0000256" key="6">
    <source>
        <dbReference type="ARBA" id="ARBA00022679"/>
    </source>
</evidence>
<dbReference type="InterPro" id="IPR001296">
    <property type="entry name" value="Glyco_trans_1"/>
</dbReference>
<keyword evidence="6 8" id="KW-0808">Transferase</keyword>
<name>A0A9D1PV85_9SPIO</name>
<dbReference type="CDD" id="cd03791">
    <property type="entry name" value="GT5_Glycogen_synthase_DULL1-like"/>
    <property type="match status" value="1"/>
</dbReference>
<dbReference type="EC" id="2.4.1.21" evidence="8"/>
<dbReference type="GO" id="GO:0004373">
    <property type="term" value="F:alpha-1,4-glucan glucosyltransferase (UDP-glucose donor) activity"/>
    <property type="evidence" value="ECO:0007669"/>
    <property type="project" value="InterPro"/>
</dbReference>
<dbReference type="HAMAP" id="MF_00484">
    <property type="entry name" value="Glycogen_synth"/>
    <property type="match status" value="1"/>
</dbReference>
<evidence type="ECO:0000256" key="8">
    <source>
        <dbReference type="HAMAP-Rule" id="MF_00484"/>
    </source>
</evidence>
<accession>A0A9D1PV85</accession>
<feature type="domain" description="Starch synthase catalytic" evidence="10">
    <location>
        <begin position="2"/>
        <end position="232"/>
    </location>
</feature>
<dbReference type="PANTHER" id="PTHR45825:SF11">
    <property type="entry name" value="ALPHA AMYLASE DOMAIN-CONTAINING PROTEIN"/>
    <property type="match status" value="1"/>
</dbReference>
<reference evidence="11" key="2">
    <citation type="submission" date="2021-04" db="EMBL/GenBank/DDBJ databases">
        <authorList>
            <person name="Gilroy R."/>
        </authorList>
    </citation>
    <scope>NUCLEOTIDE SEQUENCE</scope>
    <source>
        <strain evidence="11">Gambia11-129</strain>
    </source>
</reference>
<evidence type="ECO:0000256" key="4">
    <source>
        <dbReference type="ARBA" id="ARBA00010281"/>
    </source>
</evidence>
<dbReference type="GO" id="GO:0009011">
    <property type="term" value="F:alpha-1,4-glucan glucosyltransferase (ADP-glucose donor) activity"/>
    <property type="evidence" value="ECO:0007669"/>
    <property type="project" value="UniProtKB-UniRule"/>
</dbReference>
<comment type="catalytic activity">
    <reaction evidence="1 8">
        <text>[(1-&gt;4)-alpha-D-glucosyl](n) + ADP-alpha-D-glucose = [(1-&gt;4)-alpha-D-glucosyl](n+1) + ADP + H(+)</text>
        <dbReference type="Rhea" id="RHEA:18189"/>
        <dbReference type="Rhea" id="RHEA-COMP:9584"/>
        <dbReference type="Rhea" id="RHEA-COMP:9587"/>
        <dbReference type="ChEBI" id="CHEBI:15378"/>
        <dbReference type="ChEBI" id="CHEBI:15444"/>
        <dbReference type="ChEBI" id="CHEBI:57498"/>
        <dbReference type="ChEBI" id="CHEBI:456216"/>
        <dbReference type="EC" id="2.4.1.21"/>
    </reaction>
</comment>
<dbReference type="InterPro" id="IPR011835">
    <property type="entry name" value="GS/SS"/>
</dbReference>
<comment type="similarity">
    <text evidence="4 8">Belongs to the glycosyltransferase 1 family. Bacterial/plant glycogen synthase subfamily.</text>
</comment>
<keyword evidence="7 8" id="KW-0320">Glycogen biosynthesis</keyword>
<dbReference type="SUPFAM" id="SSF53756">
    <property type="entry name" value="UDP-Glycosyltransferase/glycogen phosphorylase"/>
    <property type="match status" value="1"/>
</dbReference>
<evidence type="ECO:0000256" key="5">
    <source>
        <dbReference type="ARBA" id="ARBA00022676"/>
    </source>
</evidence>
<dbReference type="Gene3D" id="3.40.50.2000">
    <property type="entry name" value="Glycogen Phosphorylase B"/>
    <property type="match status" value="2"/>
</dbReference>
<sequence>MNILMVSSEAVPFSKSGGLADVVGALSHELNKENNVRIFMPFYSFIDRKGFKKDISWSFDMLEEHITVSCVKKREKNVEYIGLCHPYFTERKGIYGDTSFTPYQDNAKRFALFALAAVSYMKESGFDADIVHSHDWPAGLVSYIVKKEKMKAKTVFTIHNLAYQGVFSRYDAVTFGFALDKRLYNNSSLNKQINFLKAGIEFSDKITTVSPTYAEEIKTASHGEGLDWLLREREKDLKGIINGIDTQEWNPKTDKNILYKYSSSDLSGKEKMKEYVQQREGLEVNADIPLFAMISRLADQKGYTELLSGSPSALERILEKNNCQFVIIGTGDKFFEEKLETLSRKYRNLSAKIMFSNAESHILEAGADFFLMPSRFEPCGLNQIYSLHYGTLPVAHSTGGLKDSICDYSQKDADGFLFETLNGEEIIAATERAIKEYNEDRSGIEKARKRGMKKDFSWKKSAGEYISLYNSL</sequence>
<proteinExistence type="inferred from homology"/>
<dbReference type="EMBL" id="DXHU01000023">
    <property type="protein sequence ID" value="HIV99383.1"/>
    <property type="molecule type" value="Genomic_DNA"/>
</dbReference>
<protein>
    <recommendedName>
        <fullName evidence="8">Glycogen synthase</fullName>
        <ecNumber evidence="8">2.4.1.21</ecNumber>
    </recommendedName>
    <alternativeName>
        <fullName evidence="8">Starch [bacterial glycogen] synthase</fullName>
    </alternativeName>
</protein>
<evidence type="ECO:0000259" key="9">
    <source>
        <dbReference type="Pfam" id="PF00534"/>
    </source>
</evidence>
<reference evidence="11" key="1">
    <citation type="journal article" date="2021" name="PeerJ">
        <title>Extensive microbial diversity within the chicken gut microbiome revealed by metagenomics and culture.</title>
        <authorList>
            <person name="Gilroy R."/>
            <person name="Ravi A."/>
            <person name="Getino M."/>
            <person name="Pursley I."/>
            <person name="Horton D.L."/>
            <person name="Alikhan N.F."/>
            <person name="Baker D."/>
            <person name="Gharbi K."/>
            <person name="Hall N."/>
            <person name="Watson M."/>
            <person name="Adriaenssens E.M."/>
            <person name="Foster-Nyarko E."/>
            <person name="Jarju S."/>
            <person name="Secka A."/>
            <person name="Antonio M."/>
            <person name="Oren A."/>
            <person name="Chaudhuri R.R."/>
            <person name="La Ragione R."/>
            <person name="Hildebrand F."/>
            <person name="Pallen M.J."/>
        </authorList>
    </citation>
    <scope>NUCLEOTIDE SEQUENCE</scope>
    <source>
        <strain evidence="11">Gambia11-129</strain>
    </source>
</reference>
<dbReference type="PANTHER" id="PTHR45825">
    <property type="entry name" value="GRANULE-BOUND STARCH SYNTHASE 1, CHLOROPLASTIC/AMYLOPLASTIC"/>
    <property type="match status" value="1"/>
</dbReference>
<evidence type="ECO:0000256" key="1">
    <source>
        <dbReference type="ARBA" id="ARBA00001478"/>
    </source>
</evidence>
<feature type="binding site" evidence="8">
    <location>
        <position position="15"/>
    </location>
    <ligand>
        <name>ADP-alpha-D-glucose</name>
        <dbReference type="ChEBI" id="CHEBI:57498"/>
    </ligand>
</feature>
<evidence type="ECO:0000313" key="12">
    <source>
        <dbReference type="Proteomes" id="UP000823936"/>
    </source>
</evidence>
<evidence type="ECO:0000313" key="11">
    <source>
        <dbReference type="EMBL" id="HIV99383.1"/>
    </source>
</evidence>